<keyword evidence="3" id="KW-1185">Reference proteome</keyword>
<dbReference type="CDD" id="cd01846">
    <property type="entry name" value="fatty_acyltransferase_like"/>
    <property type="match status" value="1"/>
</dbReference>
<dbReference type="InterPro" id="IPR001087">
    <property type="entry name" value="GDSL"/>
</dbReference>
<dbReference type="InterPro" id="IPR036514">
    <property type="entry name" value="SGNH_hydro_sf"/>
</dbReference>
<comment type="caution">
    <text evidence="2">The sequence shown here is derived from an EMBL/GenBank/DDBJ whole genome shotgun (WGS) entry which is preliminary data.</text>
</comment>
<evidence type="ECO:0000313" key="3">
    <source>
        <dbReference type="Proteomes" id="UP000838748"/>
    </source>
</evidence>
<gene>
    <name evidence="2" type="ORF">VMF7928_02558</name>
</gene>
<feature type="chain" id="PRO_5045672230" evidence="1">
    <location>
        <begin position="21"/>
        <end position="414"/>
    </location>
</feature>
<organism evidence="2 3">
    <name type="scientific">Vibrio marisflavi CECT 7928</name>
    <dbReference type="NCBI Taxonomy" id="634439"/>
    <lineage>
        <taxon>Bacteria</taxon>
        <taxon>Pseudomonadati</taxon>
        <taxon>Pseudomonadota</taxon>
        <taxon>Gammaproteobacteria</taxon>
        <taxon>Vibrionales</taxon>
        <taxon>Vibrionaceae</taxon>
        <taxon>Vibrio</taxon>
    </lineage>
</organism>
<keyword evidence="1" id="KW-0732">Signal</keyword>
<dbReference type="Gene3D" id="3.40.50.1110">
    <property type="entry name" value="SGNH hydrolase"/>
    <property type="match status" value="1"/>
</dbReference>
<dbReference type="SUPFAM" id="SSF52266">
    <property type="entry name" value="SGNH hydrolase"/>
    <property type="match status" value="1"/>
</dbReference>
<dbReference type="EMBL" id="CAKLDM010000002">
    <property type="protein sequence ID" value="CAH0539987.1"/>
    <property type="molecule type" value="Genomic_DNA"/>
</dbReference>
<dbReference type="InterPro" id="IPR050592">
    <property type="entry name" value="GDSL_lipolytic_enzyme"/>
</dbReference>
<sequence length="414" mass="47571">MIKTFIRTLFLSTICFNVYADPPPIEPITTSNSLLGQSNETYTYVRCWYRPAQSHDDSTTSWEWAVKPNGNYYSIDGYWKSDFKWRNMFYTNTSQQEIKQRCSETLGVTHNTADILFFASDNRFSYNHTIWTNDSENTSKINKMISFGDSLSDTGNIFNASQWLFPNPNTWFLEHFSNGFVWTEYLAEDLNIPVYNWAVGGAAGENQYGVLTGVNEQVKSYIEYMKAAENYDPANTLFTLEFGLNDFMNYDRSLIDVEADFSSAMTRLTGSGAQNILLMTLPDATYAPQSKYSTEDKIAEVRAKIIAFNKFIEEQAQYYQSKGINVLLFDTYSLFDKIIHDPQAYGFENSRDACLDINRSSSKDYLTSHSLTNECANYGSDKYVFWGVTHPTTAMHKYIADKMYPYAEQVFTVQ</sequence>
<feature type="signal peptide" evidence="1">
    <location>
        <begin position="1"/>
        <end position="20"/>
    </location>
</feature>
<evidence type="ECO:0000256" key="1">
    <source>
        <dbReference type="SAM" id="SignalP"/>
    </source>
</evidence>
<accession>A0ABN8E569</accession>
<protein>
    <submittedName>
        <fullName evidence="2">Thermolabile hemolysin</fullName>
    </submittedName>
</protein>
<evidence type="ECO:0000313" key="2">
    <source>
        <dbReference type="EMBL" id="CAH0539987.1"/>
    </source>
</evidence>
<name>A0ABN8E569_9VIBR</name>
<proteinExistence type="predicted"/>
<reference evidence="2" key="1">
    <citation type="submission" date="2021-11" db="EMBL/GenBank/DDBJ databases">
        <authorList>
            <person name="Rodrigo-Torres L."/>
            <person name="Arahal R. D."/>
            <person name="Lucena T."/>
        </authorList>
    </citation>
    <scope>NUCLEOTIDE SEQUENCE</scope>
    <source>
        <strain evidence="2">CECT 7928</strain>
    </source>
</reference>
<dbReference type="PANTHER" id="PTHR45642:SF141">
    <property type="entry name" value="SECRETED EFFECTOR PROTEIN SSEJ"/>
    <property type="match status" value="1"/>
</dbReference>
<dbReference type="PANTHER" id="PTHR45642">
    <property type="entry name" value="GDSL ESTERASE/LIPASE EXL3"/>
    <property type="match status" value="1"/>
</dbReference>
<dbReference type="Proteomes" id="UP000838748">
    <property type="component" value="Unassembled WGS sequence"/>
</dbReference>
<dbReference type="Pfam" id="PF00657">
    <property type="entry name" value="Lipase_GDSL"/>
    <property type="match status" value="1"/>
</dbReference>